<organism evidence="3 4">
    <name type="scientific">Mycolicibacterium arabiense</name>
    <dbReference type="NCBI Taxonomy" id="1286181"/>
    <lineage>
        <taxon>Bacteria</taxon>
        <taxon>Bacillati</taxon>
        <taxon>Actinomycetota</taxon>
        <taxon>Actinomycetes</taxon>
        <taxon>Mycobacteriales</taxon>
        <taxon>Mycobacteriaceae</taxon>
        <taxon>Mycolicibacterium</taxon>
    </lineage>
</organism>
<dbReference type="EMBL" id="AP022593">
    <property type="protein sequence ID" value="BBY47256.1"/>
    <property type="molecule type" value="Genomic_DNA"/>
</dbReference>
<sequence length="84" mass="8254">MVVVRTRTKKLMGLTGATATVAAAVAVGFSGASQAEEPEPAPPGPVTTSEMTLIEPTVDPGASAAPDSPEVATPPVTATTPEAP</sequence>
<feature type="region of interest" description="Disordered" evidence="1">
    <location>
        <begin position="56"/>
        <end position="84"/>
    </location>
</feature>
<evidence type="ECO:0000313" key="3">
    <source>
        <dbReference type="EMBL" id="BBY47256.1"/>
    </source>
</evidence>
<protein>
    <recommendedName>
        <fullName evidence="5">Fibronectin attachment protein</fullName>
    </recommendedName>
</protein>
<proteinExistence type="predicted"/>
<evidence type="ECO:0000256" key="1">
    <source>
        <dbReference type="SAM" id="MobiDB-lite"/>
    </source>
</evidence>
<accession>A0A7I7RTE4</accession>
<gene>
    <name evidence="3" type="ORF">MARA_07240</name>
</gene>
<evidence type="ECO:0008006" key="5">
    <source>
        <dbReference type="Google" id="ProtNLM"/>
    </source>
</evidence>
<geneLocation type="plasmid" evidence="4">
    <name>pjcm18538 dna</name>
</geneLocation>
<dbReference type="AlphaFoldDB" id="A0A7I7RTE4"/>
<feature type="chain" id="PRO_5029692709" description="Fibronectin attachment protein" evidence="2">
    <location>
        <begin position="36"/>
        <end position="84"/>
    </location>
</feature>
<keyword evidence="2" id="KW-0732">Signal</keyword>
<feature type="compositionally biased region" description="Low complexity" evidence="1">
    <location>
        <begin position="69"/>
        <end position="84"/>
    </location>
</feature>
<evidence type="ECO:0000313" key="4">
    <source>
        <dbReference type="Proteomes" id="UP000467428"/>
    </source>
</evidence>
<keyword evidence="4" id="KW-1185">Reference proteome</keyword>
<dbReference type="KEGG" id="marz:MARA_07240"/>
<reference evidence="3 4" key="1">
    <citation type="journal article" date="2019" name="Emerg. Microbes Infect.">
        <title>Comprehensive subspecies identification of 175 nontuberculous mycobacteria species based on 7547 genomic profiles.</title>
        <authorList>
            <person name="Matsumoto Y."/>
            <person name="Kinjo T."/>
            <person name="Motooka D."/>
            <person name="Nabeya D."/>
            <person name="Jung N."/>
            <person name="Uechi K."/>
            <person name="Horii T."/>
            <person name="Iida T."/>
            <person name="Fujita J."/>
            <person name="Nakamura S."/>
        </authorList>
    </citation>
    <scope>NUCLEOTIDE SEQUENCE [LARGE SCALE GENOMIC DNA]</scope>
    <source>
        <strain evidence="3 4">JCM 18538</strain>
    </source>
</reference>
<feature type="signal peptide" evidence="2">
    <location>
        <begin position="1"/>
        <end position="35"/>
    </location>
</feature>
<dbReference type="Proteomes" id="UP000467428">
    <property type="component" value="Chromosome"/>
</dbReference>
<evidence type="ECO:0000256" key="2">
    <source>
        <dbReference type="SAM" id="SignalP"/>
    </source>
</evidence>
<name>A0A7I7RTE4_9MYCO</name>